<proteinExistence type="predicted"/>
<evidence type="ECO:0000313" key="1">
    <source>
        <dbReference type="EMBL" id="PSX44067.1"/>
    </source>
</evidence>
<name>A0AAX0YRF8_9GAMM</name>
<dbReference type="RefSeq" id="WP_045067481.1">
    <property type="nucleotide sequence ID" value="NZ_JZTB01000056.1"/>
</dbReference>
<protein>
    <submittedName>
        <fullName evidence="1">Uncharacterized protein</fullName>
    </submittedName>
</protein>
<keyword evidence="2" id="KW-1185">Reference proteome</keyword>
<accession>A0AAX0YRF8</accession>
<gene>
    <name evidence="1" type="ORF">C0W53_15685</name>
</gene>
<sequence>MFGYIANEHPIFSPIKPKFHISMIKTDLLEKRVIARLERTLLLFGYISLEAIVNSHFKHNKNNKDITFKKIYSINKTPILKAPITKQFREMLEQQNNLKKGSASTAKKT</sequence>
<reference evidence="1 2" key="1">
    <citation type="submission" date="2018-01" db="EMBL/GenBank/DDBJ databases">
        <title>Whole genome sequencing of Histamine producing bacteria.</title>
        <authorList>
            <person name="Butler K."/>
        </authorList>
    </citation>
    <scope>NUCLEOTIDE SEQUENCE [LARGE SCALE GENOMIC DNA]</scope>
    <source>
        <strain evidence="1 2">A1-4</strain>
    </source>
</reference>
<evidence type="ECO:0000313" key="2">
    <source>
        <dbReference type="Proteomes" id="UP000240728"/>
    </source>
</evidence>
<comment type="caution">
    <text evidence="1">The sequence shown here is derived from an EMBL/GenBank/DDBJ whole genome shotgun (WGS) entry which is preliminary data.</text>
</comment>
<organism evidence="1 2">
    <name type="scientific">Photobacterium kishitanii</name>
    <dbReference type="NCBI Taxonomy" id="318456"/>
    <lineage>
        <taxon>Bacteria</taxon>
        <taxon>Pseudomonadati</taxon>
        <taxon>Pseudomonadota</taxon>
        <taxon>Gammaproteobacteria</taxon>
        <taxon>Vibrionales</taxon>
        <taxon>Vibrionaceae</taxon>
        <taxon>Photobacterium</taxon>
    </lineage>
</organism>
<dbReference type="Proteomes" id="UP000240728">
    <property type="component" value="Unassembled WGS sequence"/>
</dbReference>
<dbReference type="EMBL" id="PYOZ01000010">
    <property type="protein sequence ID" value="PSX44067.1"/>
    <property type="molecule type" value="Genomic_DNA"/>
</dbReference>
<dbReference type="AlphaFoldDB" id="A0AAX0YRF8"/>